<dbReference type="Gene3D" id="2.40.170.20">
    <property type="entry name" value="TonB-dependent receptor, beta-barrel domain"/>
    <property type="match status" value="1"/>
</dbReference>
<dbReference type="InterPro" id="IPR023996">
    <property type="entry name" value="TonB-dep_OMP_SusC/RagA"/>
</dbReference>
<evidence type="ECO:0000256" key="10">
    <source>
        <dbReference type="SAM" id="SignalP"/>
    </source>
</evidence>
<comment type="caution">
    <text evidence="13">The sequence shown here is derived from an EMBL/GenBank/DDBJ whole genome shotgun (WGS) entry which is preliminary data.</text>
</comment>
<evidence type="ECO:0000256" key="4">
    <source>
        <dbReference type="ARBA" id="ARBA00022692"/>
    </source>
</evidence>
<dbReference type="GO" id="GO:0009279">
    <property type="term" value="C:cell outer membrane"/>
    <property type="evidence" value="ECO:0007669"/>
    <property type="project" value="UniProtKB-SubCell"/>
</dbReference>
<dbReference type="NCBIfam" id="TIGR04057">
    <property type="entry name" value="SusC_RagA_signa"/>
    <property type="match status" value="1"/>
</dbReference>
<comment type="similarity">
    <text evidence="8 9">Belongs to the TonB-dependent receptor family.</text>
</comment>
<dbReference type="InterPro" id="IPR012910">
    <property type="entry name" value="Plug_dom"/>
</dbReference>
<dbReference type="InterPro" id="IPR023997">
    <property type="entry name" value="TonB-dep_OMP_SusC/RagA_CS"/>
</dbReference>
<accession>A0A5J5II86</accession>
<evidence type="ECO:0000256" key="3">
    <source>
        <dbReference type="ARBA" id="ARBA00022452"/>
    </source>
</evidence>
<dbReference type="SUPFAM" id="SSF56935">
    <property type="entry name" value="Porins"/>
    <property type="match status" value="1"/>
</dbReference>
<evidence type="ECO:0000256" key="1">
    <source>
        <dbReference type="ARBA" id="ARBA00004571"/>
    </source>
</evidence>
<dbReference type="RefSeq" id="WP_150412814.1">
    <property type="nucleotide sequence ID" value="NZ_VYQF01000001.1"/>
</dbReference>
<dbReference type="SUPFAM" id="SSF49464">
    <property type="entry name" value="Carboxypeptidase regulatory domain-like"/>
    <property type="match status" value="1"/>
</dbReference>
<sequence>MKRFLTLFTMLILSGVLALAQTHMVTGRVTDDKGDPVSGASVIIKGTSKGIPANADGVFSISAKPNDVLVITAANFGKSEVRVGNQNSLAISLKPASNVMEEVVVTALGQTSKKAKLGYATTTFTSEAINRTANVNAFDGLAGKIPGAEISNTGGPGSSTKIVMRGYGVLTEGGNQPLYVVDGVPLLDARLNSGSNVLSGANNVGTVGLTGQNDFGNGANDINPNDIESITVLKGTAASSLYGSAARNGAIMITTKRGKAGKISIDYAGSANFSKVGKLPTLQNKFGQGWNATFIPGENGSWGPRLDGIVRPWGSVVDNSQLIKPFSFINDNIRKFYTTGLELNNTIAVSGGNDRSTFYFSYGNVESDGVIPTKSDYLARNNLSLRTNNKFKNFSINTSFNYVNRKVNQPATGQGSTAGSTIFQDILQIPVDIPIHDFRDYTNKFFDVNSYFTPYAENPYYGLHNNSNSQSSDRFFANIDMNYQFTSAFAAQLRVGGDVENARGFAYNAKNAPDPGSWDAGGNTEGAPRTADVGSVIESNNYVGSINGDFILKYNKDISNNFNLDIIGGVNYNQADTKTGFAGITNLLIPGFYNLSNSTKQPTTAGARSRTRLIGVYSQATLGYKSQLYLTLNARNDWSSTLPINSNHFFYPGGDLAWIASNSFNLKSSPISYLKFRAGYGKTGTTAPVYSVYPVLVAGSVPLPFGNIAFPFNGVSSFRIQNTIANANLKGVITTETELGMDIRFLNNRIGLDVSLYDKSADGQILNVPISPGSGYNFLTENIGLIDNKGIELSLDVKPVSTKNVTWSFNYNYTKNVNKVEHLTNGLTKVTIFGIIGGAELDAVPGKTATGIYAFGPQMTPDGKVIVSPTSGKPLPTTNRIYYGNAENDFSMGFSNTLKFKEWQINFSLDYRDGGKFYSKTAEQLLFTGGAVPTTYNDRRPFIYPNSVIQNGVDGNGKPVYVENTLPITENSLQDFFPEGNNPALAYSHDIIDRSFLKLRDVSLSYVLNEKIASKIKMHNLSLTIYARNLLLWTPASNLYIDPEASNFGNDLTSQLGEFETAPISKQFGVALKANF</sequence>
<dbReference type="Pfam" id="PF00593">
    <property type="entry name" value="TonB_dep_Rec_b-barrel"/>
    <property type="match status" value="1"/>
</dbReference>
<keyword evidence="10" id="KW-0732">Signal</keyword>
<reference evidence="13 14" key="1">
    <citation type="submission" date="2019-09" db="EMBL/GenBank/DDBJ databases">
        <title>Draft genome sequence of Ginsengibacter sp. BR5-29.</title>
        <authorList>
            <person name="Im W.-T."/>
        </authorList>
    </citation>
    <scope>NUCLEOTIDE SEQUENCE [LARGE SCALE GENOMIC DNA]</scope>
    <source>
        <strain evidence="13 14">BR5-29</strain>
    </source>
</reference>
<feature type="signal peptide" evidence="10">
    <location>
        <begin position="1"/>
        <end position="20"/>
    </location>
</feature>
<evidence type="ECO:0000259" key="11">
    <source>
        <dbReference type="Pfam" id="PF00593"/>
    </source>
</evidence>
<dbReference type="InterPro" id="IPR000531">
    <property type="entry name" value="Beta-barrel_TonB"/>
</dbReference>
<dbReference type="NCBIfam" id="TIGR04056">
    <property type="entry name" value="OMP_RagA_SusC"/>
    <property type="match status" value="1"/>
</dbReference>
<dbReference type="InterPro" id="IPR039426">
    <property type="entry name" value="TonB-dep_rcpt-like"/>
</dbReference>
<keyword evidence="2 8" id="KW-0813">Transport</keyword>
<evidence type="ECO:0000256" key="6">
    <source>
        <dbReference type="ARBA" id="ARBA00023136"/>
    </source>
</evidence>
<evidence type="ECO:0000313" key="14">
    <source>
        <dbReference type="Proteomes" id="UP000326903"/>
    </source>
</evidence>
<dbReference type="InterPro" id="IPR036942">
    <property type="entry name" value="Beta-barrel_TonB_sf"/>
</dbReference>
<comment type="subcellular location">
    <subcellularLocation>
        <location evidence="1 8">Cell outer membrane</location>
        <topology evidence="1 8">Multi-pass membrane protein</topology>
    </subcellularLocation>
</comment>
<keyword evidence="3 8" id="KW-1134">Transmembrane beta strand</keyword>
<keyword evidence="6 8" id="KW-0472">Membrane</keyword>
<evidence type="ECO:0000313" key="13">
    <source>
        <dbReference type="EMBL" id="KAA9040755.1"/>
    </source>
</evidence>
<evidence type="ECO:0000256" key="5">
    <source>
        <dbReference type="ARBA" id="ARBA00023077"/>
    </source>
</evidence>
<dbReference type="PROSITE" id="PS52016">
    <property type="entry name" value="TONB_DEPENDENT_REC_3"/>
    <property type="match status" value="1"/>
</dbReference>
<feature type="domain" description="TonB-dependent receptor-like beta-barrel" evidence="11">
    <location>
        <begin position="440"/>
        <end position="911"/>
    </location>
</feature>
<dbReference type="AlphaFoldDB" id="A0A5J5II86"/>
<protein>
    <submittedName>
        <fullName evidence="13">SusC/RagA family TonB-linked outer membrane protein</fullName>
    </submittedName>
</protein>
<keyword evidence="7 8" id="KW-0998">Cell outer membrane</keyword>
<keyword evidence="5 9" id="KW-0798">TonB box</keyword>
<dbReference type="EMBL" id="VYQF01000001">
    <property type="protein sequence ID" value="KAA9040755.1"/>
    <property type="molecule type" value="Genomic_DNA"/>
</dbReference>
<proteinExistence type="inferred from homology"/>
<evidence type="ECO:0000256" key="8">
    <source>
        <dbReference type="PROSITE-ProRule" id="PRU01360"/>
    </source>
</evidence>
<evidence type="ECO:0000256" key="9">
    <source>
        <dbReference type="RuleBase" id="RU003357"/>
    </source>
</evidence>
<dbReference type="Pfam" id="PF07715">
    <property type="entry name" value="Plug"/>
    <property type="match status" value="1"/>
</dbReference>
<dbReference type="InterPro" id="IPR008969">
    <property type="entry name" value="CarboxyPept-like_regulatory"/>
</dbReference>
<evidence type="ECO:0000259" key="12">
    <source>
        <dbReference type="Pfam" id="PF07715"/>
    </source>
</evidence>
<dbReference type="InterPro" id="IPR037066">
    <property type="entry name" value="Plug_dom_sf"/>
</dbReference>
<evidence type="ECO:0000256" key="7">
    <source>
        <dbReference type="ARBA" id="ARBA00023237"/>
    </source>
</evidence>
<dbReference type="Pfam" id="PF13715">
    <property type="entry name" value="CarbopepD_reg_2"/>
    <property type="match status" value="1"/>
</dbReference>
<feature type="chain" id="PRO_5023867802" evidence="10">
    <location>
        <begin position="21"/>
        <end position="1076"/>
    </location>
</feature>
<keyword evidence="14" id="KW-1185">Reference proteome</keyword>
<organism evidence="13 14">
    <name type="scientific">Ginsengibacter hankyongi</name>
    <dbReference type="NCBI Taxonomy" id="2607284"/>
    <lineage>
        <taxon>Bacteria</taxon>
        <taxon>Pseudomonadati</taxon>
        <taxon>Bacteroidota</taxon>
        <taxon>Chitinophagia</taxon>
        <taxon>Chitinophagales</taxon>
        <taxon>Chitinophagaceae</taxon>
        <taxon>Ginsengibacter</taxon>
    </lineage>
</organism>
<dbReference type="Gene3D" id="2.170.130.10">
    <property type="entry name" value="TonB-dependent receptor, plug domain"/>
    <property type="match status" value="1"/>
</dbReference>
<dbReference type="Gene3D" id="2.60.40.1120">
    <property type="entry name" value="Carboxypeptidase-like, regulatory domain"/>
    <property type="match status" value="1"/>
</dbReference>
<name>A0A5J5II86_9BACT</name>
<keyword evidence="4 8" id="KW-0812">Transmembrane</keyword>
<feature type="domain" description="TonB-dependent receptor plug" evidence="12">
    <location>
        <begin position="115"/>
        <end position="250"/>
    </location>
</feature>
<gene>
    <name evidence="13" type="ORF">FW778_01560</name>
</gene>
<dbReference type="Proteomes" id="UP000326903">
    <property type="component" value="Unassembled WGS sequence"/>
</dbReference>
<evidence type="ECO:0000256" key="2">
    <source>
        <dbReference type="ARBA" id="ARBA00022448"/>
    </source>
</evidence>